<gene>
    <name evidence="1" type="ORF">PR048_011345</name>
</gene>
<evidence type="ECO:0000313" key="1">
    <source>
        <dbReference type="EMBL" id="KAJ8885149.1"/>
    </source>
</evidence>
<protein>
    <submittedName>
        <fullName evidence="1">Uncharacterized protein</fullName>
    </submittedName>
</protein>
<keyword evidence="2" id="KW-1185">Reference proteome</keyword>
<organism evidence="1 2">
    <name type="scientific">Dryococelus australis</name>
    <dbReference type="NCBI Taxonomy" id="614101"/>
    <lineage>
        <taxon>Eukaryota</taxon>
        <taxon>Metazoa</taxon>
        <taxon>Ecdysozoa</taxon>
        <taxon>Arthropoda</taxon>
        <taxon>Hexapoda</taxon>
        <taxon>Insecta</taxon>
        <taxon>Pterygota</taxon>
        <taxon>Neoptera</taxon>
        <taxon>Polyneoptera</taxon>
        <taxon>Phasmatodea</taxon>
        <taxon>Verophasmatodea</taxon>
        <taxon>Anareolatae</taxon>
        <taxon>Phasmatidae</taxon>
        <taxon>Eurycanthinae</taxon>
        <taxon>Dryococelus</taxon>
    </lineage>
</organism>
<dbReference type="EMBL" id="JARBHB010000004">
    <property type="protein sequence ID" value="KAJ8885149.1"/>
    <property type="molecule type" value="Genomic_DNA"/>
</dbReference>
<accession>A0ABQ9HLB5</accession>
<evidence type="ECO:0000313" key="2">
    <source>
        <dbReference type="Proteomes" id="UP001159363"/>
    </source>
</evidence>
<dbReference type="Proteomes" id="UP001159363">
    <property type="component" value="Chromosome X"/>
</dbReference>
<name>A0ABQ9HLB5_9NEOP</name>
<comment type="caution">
    <text evidence="1">The sequence shown here is derived from an EMBL/GenBank/DDBJ whole genome shotgun (WGS) entry which is preliminary data.</text>
</comment>
<sequence>MAGYAFPELSDTIMCYGEARQNVRRPLRIYKQWCPHICHLHHTMFERLHQHFRDMGSFRPRHTGAIQCDVRTPAFEEEVLLRVAN</sequence>
<proteinExistence type="predicted"/>
<reference evidence="1 2" key="1">
    <citation type="submission" date="2023-02" db="EMBL/GenBank/DDBJ databases">
        <title>LHISI_Scaffold_Assembly.</title>
        <authorList>
            <person name="Stuart O.P."/>
            <person name="Cleave R."/>
            <person name="Magrath M.J.L."/>
            <person name="Mikheyev A.S."/>
        </authorList>
    </citation>
    <scope>NUCLEOTIDE SEQUENCE [LARGE SCALE GENOMIC DNA]</scope>
    <source>
        <strain evidence="1">Daus_M_001</strain>
        <tissue evidence="1">Leg muscle</tissue>
    </source>
</reference>